<protein>
    <submittedName>
        <fullName evidence="2">Uncharacterized protein</fullName>
    </submittedName>
</protein>
<feature type="compositionally biased region" description="Basic residues" evidence="1">
    <location>
        <begin position="73"/>
        <end position="84"/>
    </location>
</feature>
<feature type="region of interest" description="Disordered" evidence="1">
    <location>
        <begin position="71"/>
        <end position="98"/>
    </location>
</feature>
<sequence>MRVVPQANILGRETCQNGGQRGKHSFSTVGRIERKSRTLQKFRNPTAYFRINPTYCTTTVIDVILSVQEEEKKKKKKEAAKKSHPPTPRAPHCVSFDY</sequence>
<dbReference type="OrthoDB" id="10555983at2759"/>
<name>A0A0M8P4P9_9EURO</name>
<evidence type="ECO:0000313" key="3">
    <source>
        <dbReference type="Proteomes" id="UP000037696"/>
    </source>
</evidence>
<dbReference type="AlphaFoldDB" id="A0A0M8P4P9"/>
<accession>A0A0M8P4P9</accession>
<feature type="region of interest" description="Disordered" evidence="1">
    <location>
        <begin position="1"/>
        <end position="28"/>
    </location>
</feature>
<evidence type="ECO:0000256" key="1">
    <source>
        <dbReference type="SAM" id="MobiDB-lite"/>
    </source>
</evidence>
<dbReference type="Proteomes" id="UP000037696">
    <property type="component" value="Unassembled WGS sequence"/>
</dbReference>
<proteinExistence type="predicted"/>
<gene>
    <name evidence="2" type="ORF">ACN38_g3955</name>
</gene>
<reference evidence="2 3" key="1">
    <citation type="submission" date="2015-08" db="EMBL/GenBank/DDBJ databases">
        <title>Genome sequencing of Penicillium nordicum.</title>
        <authorList>
            <person name="Nguyen H.D."/>
            <person name="Seifert K.A."/>
        </authorList>
    </citation>
    <scope>NUCLEOTIDE SEQUENCE [LARGE SCALE GENOMIC DNA]</scope>
    <source>
        <strain evidence="2 3">DAOMC 185683</strain>
    </source>
</reference>
<evidence type="ECO:0000313" key="2">
    <source>
        <dbReference type="EMBL" id="KOS45078.1"/>
    </source>
</evidence>
<organism evidence="2 3">
    <name type="scientific">Penicillium nordicum</name>
    <dbReference type="NCBI Taxonomy" id="229535"/>
    <lineage>
        <taxon>Eukaryota</taxon>
        <taxon>Fungi</taxon>
        <taxon>Dikarya</taxon>
        <taxon>Ascomycota</taxon>
        <taxon>Pezizomycotina</taxon>
        <taxon>Eurotiomycetes</taxon>
        <taxon>Eurotiomycetidae</taxon>
        <taxon>Eurotiales</taxon>
        <taxon>Aspergillaceae</taxon>
        <taxon>Penicillium</taxon>
    </lineage>
</organism>
<dbReference type="EMBL" id="LHQQ01000049">
    <property type="protein sequence ID" value="KOS45078.1"/>
    <property type="molecule type" value="Genomic_DNA"/>
</dbReference>
<comment type="caution">
    <text evidence="2">The sequence shown here is derived from an EMBL/GenBank/DDBJ whole genome shotgun (WGS) entry which is preliminary data.</text>
</comment>
<keyword evidence="3" id="KW-1185">Reference proteome</keyword>